<keyword evidence="1" id="KW-0812">Transmembrane</keyword>
<evidence type="ECO:0000313" key="3">
    <source>
        <dbReference type="Proteomes" id="UP000276133"/>
    </source>
</evidence>
<reference evidence="2 3" key="1">
    <citation type="journal article" date="2018" name="Sci. Rep.">
        <title>Genomic signatures of local adaptation to the degree of environmental predictability in rotifers.</title>
        <authorList>
            <person name="Franch-Gras L."/>
            <person name="Hahn C."/>
            <person name="Garcia-Roger E.M."/>
            <person name="Carmona M.J."/>
            <person name="Serra M."/>
            <person name="Gomez A."/>
        </authorList>
    </citation>
    <scope>NUCLEOTIDE SEQUENCE [LARGE SCALE GENOMIC DNA]</scope>
    <source>
        <strain evidence="2">HYR1</strain>
    </source>
</reference>
<proteinExistence type="predicted"/>
<accession>A0A3M7SRL8</accession>
<keyword evidence="3" id="KW-1185">Reference proteome</keyword>
<name>A0A3M7SRL8_BRAPC</name>
<keyword evidence="1" id="KW-0472">Membrane</keyword>
<dbReference type="EMBL" id="REGN01000865">
    <property type="protein sequence ID" value="RNA38484.1"/>
    <property type="molecule type" value="Genomic_DNA"/>
</dbReference>
<organism evidence="2 3">
    <name type="scientific">Brachionus plicatilis</name>
    <name type="common">Marine rotifer</name>
    <name type="synonym">Brachionus muelleri</name>
    <dbReference type="NCBI Taxonomy" id="10195"/>
    <lineage>
        <taxon>Eukaryota</taxon>
        <taxon>Metazoa</taxon>
        <taxon>Spiralia</taxon>
        <taxon>Gnathifera</taxon>
        <taxon>Rotifera</taxon>
        <taxon>Eurotatoria</taxon>
        <taxon>Monogononta</taxon>
        <taxon>Pseudotrocha</taxon>
        <taxon>Ploima</taxon>
        <taxon>Brachionidae</taxon>
        <taxon>Brachionus</taxon>
    </lineage>
</organism>
<comment type="caution">
    <text evidence="2">The sequence shown here is derived from an EMBL/GenBank/DDBJ whole genome shotgun (WGS) entry which is preliminary data.</text>
</comment>
<protein>
    <submittedName>
        <fullName evidence="2">Uncharacterized protein</fullName>
    </submittedName>
</protein>
<evidence type="ECO:0000313" key="2">
    <source>
        <dbReference type="EMBL" id="RNA38484.1"/>
    </source>
</evidence>
<evidence type="ECO:0000256" key="1">
    <source>
        <dbReference type="SAM" id="Phobius"/>
    </source>
</evidence>
<dbReference type="AlphaFoldDB" id="A0A3M7SRL8"/>
<keyword evidence="1" id="KW-1133">Transmembrane helix</keyword>
<dbReference type="Proteomes" id="UP000276133">
    <property type="component" value="Unassembled WGS sequence"/>
</dbReference>
<sequence>MLKGLQLTEATQYITQLDSVKWTRADTRKTHEGEKRFHPFGVLLTRNEKAEDHQFMFNCLASFFYICFVLLSIIFLRCVALHHAHFSSISRTPKIYVTSEYVTSQKKYLVTKSTKSHWSHNRQDPKISKSFKLNCLIDLAKSLFIFSRKKEFDKNIRAESTKKNRVDLVDFQHYPKFIQ</sequence>
<feature type="transmembrane region" description="Helical" evidence="1">
    <location>
        <begin position="55"/>
        <end position="76"/>
    </location>
</feature>
<gene>
    <name evidence="2" type="ORF">BpHYR1_048896</name>
</gene>